<name>A0ACB6UZ78_9ASCO</name>
<dbReference type="Proteomes" id="UP000744676">
    <property type="component" value="Unassembled WGS sequence"/>
</dbReference>
<organism evidence="1 2">
    <name type="scientific">Geotrichum galactomycetum</name>
    <dbReference type="NCBI Taxonomy" id="27317"/>
    <lineage>
        <taxon>Eukaryota</taxon>
        <taxon>Fungi</taxon>
        <taxon>Dikarya</taxon>
        <taxon>Ascomycota</taxon>
        <taxon>Saccharomycotina</taxon>
        <taxon>Dipodascomycetes</taxon>
        <taxon>Dipodascales</taxon>
        <taxon>Dipodascaceae</taxon>
        <taxon>Geotrichum</taxon>
    </lineage>
</organism>
<reference evidence="1 2" key="1">
    <citation type="journal article" date="2020" name="Front. Microbiol.">
        <title>Phenotypic and Genetic Characterization of the Cheese Ripening Yeast Geotrichum candidum.</title>
        <authorList>
            <person name="Perkins V."/>
            <person name="Vignola S."/>
            <person name="Lessard M.H."/>
            <person name="Plante P.L."/>
            <person name="Corbeil J."/>
            <person name="Dugat-Bony E."/>
            <person name="Frenette M."/>
            <person name="Labrie S."/>
        </authorList>
    </citation>
    <scope>NUCLEOTIDE SEQUENCE [LARGE SCALE GENOMIC DNA]</scope>
    <source>
        <strain evidence="1 2">LMA-1147</strain>
    </source>
</reference>
<evidence type="ECO:0000313" key="2">
    <source>
        <dbReference type="Proteomes" id="UP000744676"/>
    </source>
</evidence>
<proteinExistence type="predicted"/>
<evidence type="ECO:0000313" key="1">
    <source>
        <dbReference type="EMBL" id="KAF5093237.1"/>
    </source>
</evidence>
<accession>A0ACB6UZ78</accession>
<protein>
    <submittedName>
        <fullName evidence="1">Uncharacterized protein</fullName>
    </submittedName>
</protein>
<keyword evidence="2" id="KW-1185">Reference proteome</keyword>
<dbReference type="EMBL" id="QVQA01000260">
    <property type="protein sequence ID" value="KAF5093237.1"/>
    <property type="molecule type" value="Genomic_DNA"/>
</dbReference>
<gene>
    <name evidence="1" type="ORF">D0Z00_004166</name>
</gene>
<comment type="caution">
    <text evidence="1">The sequence shown here is derived from an EMBL/GenBank/DDBJ whole genome shotgun (WGS) entry which is preliminary data.</text>
</comment>
<sequence length="468" mass="52373">MSSPAQESQIDPVVAKTEESDDEVSLKQEDTTENLTASLNDDEEVTASHEENLKHEPEESIANDDEVPAAADEANSDEDELSDLDEEEVVANAEAGSTIPIDEEVYKLRRHKKQGARASASSALPKEKTRQKKNKLTPADLGRVENDYADDDEGHASTLGATKGSNKKRRSKSDDVEDEIPDDQLDPEARRRREFERRIQATGVSANKRRKKTNDDVLDQFQDEMVNNLREKMRTAAIEDAECVRNGTPAMSKLKLLPEVKDVLRKGSLADTILDNNLLEAVRIWLEPLPDASLPAYEIQKELFSALDRLPIKTIHLRESGLGKVVIFYQKSKRPQLNIKRTVDKLVGDWTRPIMGRSDNYRDKIIATRSYNLREDEAYKRRGGVPGATPANAKPADLAEASALRRNRAHIPSAGNVSYSVAPKSFIQNTQLSSQQRASNDENYKRMKMKLMSKKPTSRKSGVSIEGR</sequence>